<dbReference type="PANTHER" id="PTHR33693:SF1">
    <property type="entry name" value="TYPE-4 URACIL-DNA GLYCOSYLASE"/>
    <property type="match status" value="1"/>
</dbReference>
<keyword evidence="10" id="KW-1185">Reference proteome</keyword>
<dbReference type="GO" id="GO:0051539">
    <property type="term" value="F:4 iron, 4 sulfur cluster binding"/>
    <property type="evidence" value="ECO:0007669"/>
    <property type="project" value="UniProtKB-KW"/>
</dbReference>
<gene>
    <name evidence="9" type="ORF">G7077_00435</name>
</gene>
<keyword evidence="3" id="KW-0227">DNA damage</keyword>
<evidence type="ECO:0000256" key="6">
    <source>
        <dbReference type="ARBA" id="ARBA00023014"/>
    </source>
</evidence>
<dbReference type="InterPro" id="IPR005122">
    <property type="entry name" value="Uracil-DNA_glycosylase-like"/>
</dbReference>
<dbReference type="KEGG" id="spii:G7077_00435"/>
<keyword evidence="1" id="KW-0004">4Fe-4S</keyword>
<keyword evidence="4" id="KW-0378">Hydrolase</keyword>
<keyword evidence="5" id="KW-0408">Iron</keyword>
<dbReference type="EMBL" id="CP049869">
    <property type="protein sequence ID" value="QIK77614.1"/>
    <property type="molecule type" value="Genomic_DNA"/>
</dbReference>
<evidence type="ECO:0000256" key="4">
    <source>
        <dbReference type="ARBA" id="ARBA00022801"/>
    </source>
</evidence>
<evidence type="ECO:0000256" key="5">
    <source>
        <dbReference type="ARBA" id="ARBA00023004"/>
    </source>
</evidence>
<evidence type="ECO:0000313" key="10">
    <source>
        <dbReference type="Proteomes" id="UP000503222"/>
    </source>
</evidence>
<dbReference type="GO" id="GO:0046872">
    <property type="term" value="F:metal ion binding"/>
    <property type="evidence" value="ECO:0007669"/>
    <property type="project" value="UniProtKB-KW"/>
</dbReference>
<dbReference type="Pfam" id="PF03167">
    <property type="entry name" value="UDG"/>
    <property type="match status" value="1"/>
</dbReference>
<dbReference type="Proteomes" id="UP000503222">
    <property type="component" value="Chromosome"/>
</dbReference>
<proteinExistence type="predicted"/>
<dbReference type="InterPro" id="IPR051536">
    <property type="entry name" value="UDG_Type-4/5"/>
</dbReference>
<dbReference type="AlphaFoldDB" id="A0A6G7YLJ6"/>
<dbReference type="Gene3D" id="3.40.470.10">
    <property type="entry name" value="Uracil-DNA glycosylase-like domain"/>
    <property type="match status" value="1"/>
</dbReference>
<dbReference type="InterPro" id="IPR036895">
    <property type="entry name" value="Uracil-DNA_glycosylase-like_sf"/>
</dbReference>
<sequence length="230" mass="24737">MGGDDDHAEVAELRSALSWWLESGVDAATVDEPQDRLKPPSQRLPAAAPTVIEELPDNLELFRAWLREAQDVPFAGTGPRVLPAGPEQPAIMLITDMAAADSGSDQGPVAGDSWQLTQRMLRSVGIAAEQTYRASLSCFHHVAGLPKSKDLDACVTIARRHIGLVKPQRLLLLGDGAAMALLGKKVAAARGHVQKVEGVRTVATFHPTFLMNQPSQKDAAWADLLLLTEE</sequence>
<evidence type="ECO:0000256" key="2">
    <source>
        <dbReference type="ARBA" id="ARBA00022723"/>
    </source>
</evidence>
<name>A0A6G7YLJ6_9SPHN</name>
<dbReference type="GO" id="GO:0097506">
    <property type="term" value="F:deaminated base DNA N-glycosylase activity"/>
    <property type="evidence" value="ECO:0007669"/>
    <property type="project" value="UniProtKB-ARBA"/>
</dbReference>
<keyword evidence="6" id="KW-0411">Iron-sulfur</keyword>
<keyword evidence="2" id="KW-0479">Metal-binding</keyword>
<evidence type="ECO:0000256" key="1">
    <source>
        <dbReference type="ARBA" id="ARBA00022485"/>
    </source>
</evidence>
<evidence type="ECO:0000256" key="7">
    <source>
        <dbReference type="ARBA" id="ARBA00023204"/>
    </source>
</evidence>
<dbReference type="RefSeq" id="WP_166410010.1">
    <property type="nucleotide sequence ID" value="NZ_CP049869.1"/>
</dbReference>
<reference evidence="9 10" key="1">
    <citation type="submission" date="2020-03" db="EMBL/GenBank/DDBJ databases">
        <title>Sphingomonas sp. nov., isolated from fish.</title>
        <authorList>
            <person name="Hyun D.-W."/>
            <person name="Bae J.-W."/>
        </authorList>
    </citation>
    <scope>NUCLEOTIDE SEQUENCE [LARGE SCALE GENOMIC DNA]</scope>
    <source>
        <strain evidence="9 10">HDW15B</strain>
    </source>
</reference>
<keyword evidence="7" id="KW-0234">DNA repair</keyword>
<dbReference type="PANTHER" id="PTHR33693">
    <property type="entry name" value="TYPE-5 URACIL-DNA GLYCOSYLASE"/>
    <property type="match status" value="1"/>
</dbReference>
<evidence type="ECO:0000259" key="8">
    <source>
        <dbReference type="Pfam" id="PF03167"/>
    </source>
</evidence>
<organism evidence="9 10">
    <name type="scientific">Sphingomonas piscis</name>
    <dbReference type="NCBI Taxonomy" id="2714943"/>
    <lineage>
        <taxon>Bacteria</taxon>
        <taxon>Pseudomonadati</taxon>
        <taxon>Pseudomonadota</taxon>
        <taxon>Alphaproteobacteria</taxon>
        <taxon>Sphingomonadales</taxon>
        <taxon>Sphingomonadaceae</taxon>
        <taxon>Sphingomonas</taxon>
    </lineage>
</organism>
<accession>A0A6G7YLJ6</accession>
<evidence type="ECO:0000256" key="3">
    <source>
        <dbReference type="ARBA" id="ARBA00022763"/>
    </source>
</evidence>
<dbReference type="SUPFAM" id="SSF52141">
    <property type="entry name" value="Uracil-DNA glycosylase-like"/>
    <property type="match status" value="1"/>
</dbReference>
<evidence type="ECO:0000313" key="9">
    <source>
        <dbReference type="EMBL" id="QIK77614.1"/>
    </source>
</evidence>
<dbReference type="GO" id="GO:0006281">
    <property type="term" value="P:DNA repair"/>
    <property type="evidence" value="ECO:0007669"/>
    <property type="project" value="UniProtKB-KW"/>
</dbReference>
<feature type="domain" description="Uracil-DNA glycosylase-like" evidence="8">
    <location>
        <begin position="84"/>
        <end position="224"/>
    </location>
</feature>
<protein>
    <recommendedName>
        <fullName evidence="8">Uracil-DNA glycosylase-like domain-containing protein</fullName>
    </recommendedName>
</protein>